<gene>
    <name evidence="1" type="ORF">HAX54_022196</name>
</gene>
<comment type="caution">
    <text evidence="1">The sequence shown here is derived from an EMBL/GenBank/DDBJ whole genome shotgun (WGS) entry which is preliminary data.</text>
</comment>
<reference evidence="1 2" key="1">
    <citation type="journal article" date="2021" name="BMC Genomics">
        <title>Datura genome reveals duplications of psychoactive alkaloid biosynthetic genes and high mutation rate following tissue culture.</title>
        <authorList>
            <person name="Rajewski A."/>
            <person name="Carter-House D."/>
            <person name="Stajich J."/>
            <person name="Litt A."/>
        </authorList>
    </citation>
    <scope>NUCLEOTIDE SEQUENCE [LARGE SCALE GENOMIC DNA]</scope>
    <source>
        <strain evidence="1">AR-01</strain>
    </source>
</reference>
<accession>A0ABS8S3W3</accession>
<evidence type="ECO:0000313" key="1">
    <source>
        <dbReference type="EMBL" id="MCD7453805.1"/>
    </source>
</evidence>
<organism evidence="1 2">
    <name type="scientific">Datura stramonium</name>
    <name type="common">Jimsonweed</name>
    <name type="synonym">Common thornapple</name>
    <dbReference type="NCBI Taxonomy" id="4076"/>
    <lineage>
        <taxon>Eukaryota</taxon>
        <taxon>Viridiplantae</taxon>
        <taxon>Streptophyta</taxon>
        <taxon>Embryophyta</taxon>
        <taxon>Tracheophyta</taxon>
        <taxon>Spermatophyta</taxon>
        <taxon>Magnoliopsida</taxon>
        <taxon>eudicotyledons</taxon>
        <taxon>Gunneridae</taxon>
        <taxon>Pentapetalae</taxon>
        <taxon>asterids</taxon>
        <taxon>lamiids</taxon>
        <taxon>Solanales</taxon>
        <taxon>Solanaceae</taxon>
        <taxon>Solanoideae</taxon>
        <taxon>Datureae</taxon>
        <taxon>Datura</taxon>
    </lineage>
</organism>
<name>A0ABS8S3W3_DATST</name>
<proteinExistence type="predicted"/>
<dbReference type="Proteomes" id="UP000823775">
    <property type="component" value="Unassembled WGS sequence"/>
</dbReference>
<sequence>LFEPPIPIIYESEVSDFYFFLMFTDEEVTVCATGGGVEILLDLISLGRILDVPTDGELTVKDK</sequence>
<feature type="non-terminal residue" evidence="1">
    <location>
        <position position="1"/>
    </location>
</feature>
<evidence type="ECO:0000313" key="2">
    <source>
        <dbReference type="Proteomes" id="UP000823775"/>
    </source>
</evidence>
<protein>
    <submittedName>
        <fullName evidence="1">Uncharacterized protein</fullName>
    </submittedName>
</protein>
<dbReference type="EMBL" id="JACEIK010000267">
    <property type="protein sequence ID" value="MCD7453805.1"/>
    <property type="molecule type" value="Genomic_DNA"/>
</dbReference>
<keyword evidence="2" id="KW-1185">Reference proteome</keyword>